<feature type="binding site" evidence="16">
    <location>
        <position position="116"/>
    </location>
    <ligand>
        <name>ATP</name>
        <dbReference type="ChEBI" id="CHEBI:30616"/>
    </ligand>
</feature>
<dbReference type="GO" id="GO:0004594">
    <property type="term" value="F:pantothenate kinase activity"/>
    <property type="evidence" value="ECO:0007669"/>
    <property type="project" value="UniProtKB-UniRule"/>
</dbReference>
<evidence type="ECO:0000256" key="1">
    <source>
        <dbReference type="ARBA" id="ARBA00001206"/>
    </source>
</evidence>
<comment type="catalytic activity">
    <reaction evidence="1 16">
        <text>(R)-pantothenate + ATP = (R)-4'-phosphopantothenate + ADP + H(+)</text>
        <dbReference type="Rhea" id="RHEA:16373"/>
        <dbReference type="ChEBI" id="CHEBI:10986"/>
        <dbReference type="ChEBI" id="CHEBI:15378"/>
        <dbReference type="ChEBI" id="CHEBI:29032"/>
        <dbReference type="ChEBI" id="CHEBI:30616"/>
        <dbReference type="ChEBI" id="CHEBI:456216"/>
        <dbReference type="EC" id="2.7.1.33"/>
    </reaction>
</comment>
<dbReference type="AlphaFoldDB" id="A0A2W1N4C9"/>
<keyword evidence="9 16" id="KW-0547">Nucleotide-binding</keyword>
<dbReference type="EC" id="2.7.1.33" evidence="6 16"/>
<dbReference type="GO" id="GO:0015937">
    <property type="term" value="P:coenzyme A biosynthetic process"/>
    <property type="evidence" value="ECO:0007669"/>
    <property type="project" value="UniProtKB-UniRule"/>
</dbReference>
<evidence type="ECO:0000256" key="7">
    <source>
        <dbReference type="ARBA" id="ARBA00022490"/>
    </source>
</evidence>
<gene>
    <name evidence="16" type="primary">coaX</name>
    <name evidence="17" type="ORF">DNU06_02375</name>
</gene>
<dbReference type="UniPathway" id="UPA00241">
    <property type="reaction ID" value="UER00352"/>
</dbReference>
<evidence type="ECO:0000256" key="4">
    <source>
        <dbReference type="ARBA" id="ARBA00005225"/>
    </source>
</evidence>
<dbReference type="PANTHER" id="PTHR34265">
    <property type="entry name" value="TYPE III PANTOTHENATE KINASE"/>
    <property type="match status" value="1"/>
</dbReference>
<dbReference type="EMBL" id="QKSB01000001">
    <property type="protein sequence ID" value="PZE18694.1"/>
    <property type="molecule type" value="Genomic_DNA"/>
</dbReference>
<feature type="binding site" evidence="16">
    <location>
        <position position="169"/>
    </location>
    <ligand>
        <name>substrate</name>
    </ligand>
</feature>
<evidence type="ECO:0000256" key="10">
    <source>
        <dbReference type="ARBA" id="ARBA00022777"/>
    </source>
</evidence>
<dbReference type="InterPro" id="IPR004619">
    <property type="entry name" value="Type_III_PanK"/>
</dbReference>
<accession>A0A2W1N4C9</accession>
<protein>
    <recommendedName>
        <fullName evidence="15 16">Type III pantothenate kinase</fullName>
        <ecNumber evidence="6 16">2.7.1.33</ecNumber>
    </recommendedName>
    <alternativeName>
        <fullName evidence="16">PanK-III</fullName>
    </alternativeName>
    <alternativeName>
        <fullName evidence="16">Pantothenic acid kinase</fullName>
    </alternativeName>
</protein>
<feature type="binding site" evidence="16">
    <location>
        <begin position="90"/>
        <end position="93"/>
    </location>
    <ligand>
        <name>substrate</name>
    </ligand>
</feature>
<feature type="binding site" evidence="16">
    <location>
        <begin position="6"/>
        <end position="13"/>
    </location>
    <ligand>
        <name>ATP</name>
        <dbReference type="ChEBI" id="CHEBI:30616"/>
    </ligand>
</feature>
<evidence type="ECO:0000256" key="6">
    <source>
        <dbReference type="ARBA" id="ARBA00012102"/>
    </source>
</evidence>
<name>A0A2W1N4C9_9FLAO</name>
<dbReference type="Proteomes" id="UP000249248">
    <property type="component" value="Unassembled WGS sequence"/>
</dbReference>
<organism evidence="17 18">
    <name type="scientific">Putridiphycobacter roseus</name>
    <dbReference type="NCBI Taxonomy" id="2219161"/>
    <lineage>
        <taxon>Bacteria</taxon>
        <taxon>Pseudomonadati</taxon>
        <taxon>Bacteroidota</taxon>
        <taxon>Flavobacteriia</taxon>
        <taxon>Flavobacteriales</taxon>
        <taxon>Crocinitomicaceae</taxon>
        <taxon>Putridiphycobacter</taxon>
    </lineage>
</organism>
<dbReference type="PANTHER" id="PTHR34265:SF1">
    <property type="entry name" value="TYPE III PANTOTHENATE KINASE"/>
    <property type="match status" value="1"/>
</dbReference>
<keyword evidence="18" id="KW-1185">Reference proteome</keyword>
<keyword evidence="11 16" id="KW-0067">ATP-binding</keyword>
<feature type="binding site" evidence="16">
    <location>
        <position position="83"/>
    </location>
    <ligand>
        <name>substrate</name>
    </ligand>
</feature>
<evidence type="ECO:0000256" key="2">
    <source>
        <dbReference type="ARBA" id="ARBA00001958"/>
    </source>
</evidence>
<comment type="subcellular location">
    <subcellularLocation>
        <location evidence="3 16">Cytoplasm</location>
    </subcellularLocation>
</comment>
<reference evidence="17 18" key="1">
    <citation type="submission" date="2018-06" db="EMBL/GenBank/DDBJ databases">
        <title>The draft genome sequence of Crocinitomix sp. SM1701.</title>
        <authorList>
            <person name="Zhang X."/>
        </authorList>
    </citation>
    <scope>NUCLEOTIDE SEQUENCE [LARGE SCALE GENOMIC DNA]</scope>
    <source>
        <strain evidence="17 18">SM1701</strain>
    </source>
</reference>
<dbReference type="Pfam" id="PF03309">
    <property type="entry name" value="Pan_kinase"/>
    <property type="match status" value="1"/>
</dbReference>
<dbReference type="SUPFAM" id="SSF53067">
    <property type="entry name" value="Actin-like ATPase domain"/>
    <property type="match status" value="2"/>
</dbReference>
<evidence type="ECO:0000256" key="8">
    <source>
        <dbReference type="ARBA" id="ARBA00022679"/>
    </source>
</evidence>
<dbReference type="GO" id="GO:0005737">
    <property type="term" value="C:cytoplasm"/>
    <property type="evidence" value="ECO:0007669"/>
    <property type="project" value="UniProtKB-SubCell"/>
</dbReference>
<keyword evidence="7 16" id="KW-0963">Cytoplasm</keyword>
<dbReference type="Gene3D" id="3.30.420.40">
    <property type="match status" value="2"/>
</dbReference>
<sequence>MNLILDQGNTYLKAAIFNGKDLMEKENFSYDAIEKFEEYCKLKHISNAIISSVVHKQISLEFLNLKKIIHLDENTGIPITNNYTTPKTLGRDRLANAVGAWSLKKNENILIIDAGTCIKYDLMDKTGTYLGGNISPGLKMRFEALHTLTDKLPLIKVDKTLKQEFGTDTQTSIQCGVLLGMQEEINGFINRYKQQFNQLTIFMTGGDSIYFDKTDKNHIFAVENLTLIGLNEILNHNA</sequence>
<dbReference type="OrthoDB" id="9804707at2"/>
<evidence type="ECO:0000256" key="15">
    <source>
        <dbReference type="ARBA" id="ARBA00040883"/>
    </source>
</evidence>
<dbReference type="HAMAP" id="MF_01274">
    <property type="entry name" value="Pantothen_kinase_3"/>
    <property type="match status" value="1"/>
</dbReference>
<evidence type="ECO:0000256" key="12">
    <source>
        <dbReference type="ARBA" id="ARBA00022958"/>
    </source>
</evidence>
<evidence type="ECO:0000256" key="9">
    <source>
        <dbReference type="ARBA" id="ARBA00022741"/>
    </source>
</evidence>
<dbReference type="InterPro" id="IPR043129">
    <property type="entry name" value="ATPase_NBD"/>
</dbReference>
<dbReference type="CDD" id="cd24015">
    <property type="entry name" value="ASKHA_NBD_PanK-III"/>
    <property type="match status" value="1"/>
</dbReference>
<keyword evidence="10 16" id="KW-0418">Kinase</keyword>
<feature type="binding site" evidence="16">
    <location>
        <position position="113"/>
    </location>
    <ligand>
        <name>K(+)</name>
        <dbReference type="ChEBI" id="CHEBI:29103"/>
    </ligand>
</feature>
<dbReference type="GO" id="GO:0046872">
    <property type="term" value="F:metal ion binding"/>
    <property type="evidence" value="ECO:0007669"/>
    <property type="project" value="UniProtKB-KW"/>
</dbReference>
<comment type="pathway">
    <text evidence="4 16">Cofactor biosynthesis; coenzyme A biosynthesis; CoA from (R)-pantothenate: step 1/5.</text>
</comment>
<keyword evidence="13 16" id="KW-0173">Coenzyme A biosynthesis</keyword>
<comment type="caution">
    <text evidence="17">The sequence shown here is derived from an EMBL/GenBank/DDBJ whole genome shotgun (WGS) entry which is preliminary data.</text>
</comment>
<comment type="similarity">
    <text evidence="14 16">Belongs to the type III pantothenate kinase family.</text>
</comment>
<dbReference type="NCBIfam" id="TIGR00671">
    <property type="entry name" value="baf"/>
    <property type="match status" value="1"/>
</dbReference>
<feature type="active site" description="Proton acceptor" evidence="16">
    <location>
        <position position="92"/>
    </location>
</feature>
<comment type="cofactor">
    <cofactor evidence="16">
        <name>NH4(+)</name>
        <dbReference type="ChEBI" id="CHEBI:28938"/>
    </cofactor>
    <cofactor evidence="16">
        <name>K(+)</name>
        <dbReference type="ChEBI" id="CHEBI:29103"/>
    </cofactor>
    <text evidence="16">A monovalent cation. Ammonium or potassium.</text>
</comment>
<evidence type="ECO:0000256" key="3">
    <source>
        <dbReference type="ARBA" id="ARBA00004496"/>
    </source>
</evidence>
<evidence type="ECO:0000256" key="16">
    <source>
        <dbReference type="HAMAP-Rule" id="MF_01274"/>
    </source>
</evidence>
<evidence type="ECO:0000256" key="14">
    <source>
        <dbReference type="ARBA" id="ARBA00038036"/>
    </source>
</evidence>
<comment type="cofactor">
    <cofactor evidence="2">
        <name>K(+)</name>
        <dbReference type="ChEBI" id="CHEBI:29103"/>
    </cofactor>
</comment>
<evidence type="ECO:0000256" key="13">
    <source>
        <dbReference type="ARBA" id="ARBA00022993"/>
    </source>
</evidence>
<evidence type="ECO:0000256" key="5">
    <source>
        <dbReference type="ARBA" id="ARBA00011738"/>
    </source>
</evidence>
<evidence type="ECO:0000256" key="11">
    <source>
        <dbReference type="ARBA" id="ARBA00022840"/>
    </source>
</evidence>
<keyword evidence="8 16" id="KW-0808">Transferase</keyword>
<keyword evidence="16" id="KW-0479">Metal-binding</keyword>
<evidence type="ECO:0000313" key="18">
    <source>
        <dbReference type="Proteomes" id="UP000249248"/>
    </source>
</evidence>
<evidence type="ECO:0000313" key="17">
    <source>
        <dbReference type="EMBL" id="PZE18694.1"/>
    </source>
</evidence>
<proteinExistence type="inferred from homology"/>
<comment type="function">
    <text evidence="16">Catalyzes the phosphorylation of pantothenate (Pan), the first step in CoA biosynthesis.</text>
</comment>
<dbReference type="RefSeq" id="WP_111061595.1">
    <property type="nucleotide sequence ID" value="NZ_JBHUCU010000007.1"/>
</dbReference>
<keyword evidence="12 16" id="KW-0630">Potassium</keyword>
<comment type="subunit">
    <text evidence="5 16">Homodimer.</text>
</comment>
<dbReference type="GO" id="GO:0005524">
    <property type="term" value="F:ATP binding"/>
    <property type="evidence" value="ECO:0007669"/>
    <property type="project" value="UniProtKB-UniRule"/>
</dbReference>